<dbReference type="GO" id="GO:0003677">
    <property type="term" value="F:DNA binding"/>
    <property type="evidence" value="ECO:0007669"/>
    <property type="project" value="InterPro"/>
</dbReference>
<dbReference type="GO" id="GO:0003916">
    <property type="term" value="F:DNA topoisomerase activity"/>
    <property type="evidence" value="ECO:0007669"/>
    <property type="project" value="InterPro"/>
</dbReference>
<evidence type="ECO:0000313" key="2">
    <source>
        <dbReference type="EMBL" id="XCD03584.1"/>
    </source>
</evidence>
<sequence>MASKKYRNFSAVMYEQPDIKNVSAQRWAYILHDKDIEKDGSLKKAHYHILLEFVNPRSVSSVAKMLGIAENMVEIVYSVEGSRLYLTHANAPDKTQYDVSEVVANYDLENVDKPLSFLALYDMCEKNETFKDFIEEISTYRIPQSLSTFNMLVSIWRNRPV</sequence>
<accession>A0AAU8AZ40</accession>
<dbReference type="EMBL" id="PP511378">
    <property type="protein sequence ID" value="XCD03584.1"/>
    <property type="molecule type" value="Genomic_DNA"/>
</dbReference>
<protein>
    <submittedName>
        <fullName evidence="3">Replication protein</fullName>
    </submittedName>
</protein>
<name>A0AAU8AZ40_9VIRU</name>
<proteinExistence type="predicted"/>
<reference evidence="3" key="1">
    <citation type="submission" date="2024-03" db="EMBL/GenBank/DDBJ databases">
        <title>Diverse circular DNA viruses in blood, oral, and fecal samples of captive lemurs.</title>
        <authorList>
            <person name="Paietta E.N."/>
            <person name="Kraberger S."/>
            <person name="Lund M.C."/>
            <person name="Custer J.M."/>
            <person name="Vargas K.M."/>
            <person name="Ehmke E.E."/>
            <person name="Yoder A.D."/>
            <person name="Varsani A."/>
        </authorList>
    </citation>
    <scope>NUCLEOTIDE SEQUENCE</scope>
    <source>
        <strain evidence="2">Duke_18_101</strain>
        <strain evidence="3">Duke_23FS_69</strain>
    </source>
</reference>
<dbReference type="EMBL" id="PP511482">
    <property type="protein sequence ID" value="XCD04601.1"/>
    <property type="molecule type" value="Genomic_DNA"/>
</dbReference>
<dbReference type="Pfam" id="PF01719">
    <property type="entry name" value="Rep_OBD"/>
    <property type="match status" value="1"/>
</dbReference>
<dbReference type="InterPro" id="IPR002631">
    <property type="entry name" value="Plasmid_rep_OBD"/>
</dbReference>
<organism evidence="3">
    <name type="scientific">Dulem virus 75</name>
    <dbReference type="NCBI Taxonomy" id="3145786"/>
    <lineage>
        <taxon>Viruses</taxon>
        <taxon>Monodnaviria</taxon>
        <taxon>Loebvirae</taxon>
        <taxon>Hofneiviricota</taxon>
        <taxon>Faserviricetes</taxon>
        <taxon>Tubulavirales</taxon>
        <taxon>Inoviridae</taxon>
        <taxon>Inovirus</taxon>
    </lineage>
</organism>
<dbReference type="Gene3D" id="3.40.1310.30">
    <property type="match status" value="1"/>
</dbReference>
<evidence type="ECO:0000313" key="3">
    <source>
        <dbReference type="EMBL" id="XCD04601.1"/>
    </source>
</evidence>
<feature type="domain" description="Plasmid replication protein origin binding" evidence="1">
    <location>
        <begin position="19"/>
        <end position="109"/>
    </location>
</feature>
<dbReference type="GO" id="GO:0006260">
    <property type="term" value="P:DNA replication"/>
    <property type="evidence" value="ECO:0007669"/>
    <property type="project" value="InterPro"/>
</dbReference>
<evidence type="ECO:0000259" key="1">
    <source>
        <dbReference type="Pfam" id="PF01719"/>
    </source>
</evidence>